<dbReference type="RefSeq" id="WP_066314251.1">
    <property type="nucleotide sequence ID" value="NZ_LQRT01000013.1"/>
</dbReference>
<dbReference type="Proteomes" id="UP000076715">
    <property type="component" value="Unassembled WGS sequence"/>
</dbReference>
<sequence>MEQPNLSEINKLSNGDKTFEERIFNVIKKEFPLEKAQYFSNLENKNLIKAAEDVHKLKHKVSIFGLEKSYEIATDYENNLKDGNYELKEDFEKVLQMITEYIDTL</sequence>
<dbReference type="GO" id="GO:0000160">
    <property type="term" value="P:phosphorelay signal transduction system"/>
    <property type="evidence" value="ECO:0007669"/>
    <property type="project" value="InterPro"/>
</dbReference>
<name>A0A163AK35_9FLAO</name>
<dbReference type="InterPro" id="IPR036641">
    <property type="entry name" value="HPT_dom_sf"/>
</dbReference>
<dbReference type="OrthoDB" id="1441381at2"/>
<dbReference type="STRING" id="1642818.AWE51_06530"/>
<dbReference type="EMBL" id="LQRT01000013">
    <property type="protein sequence ID" value="KZS40599.1"/>
    <property type="molecule type" value="Genomic_DNA"/>
</dbReference>
<evidence type="ECO:0000313" key="2">
    <source>
        <dbReference type="Proteomes" id="UP000076715"/>
    </source>
</evidence>
<protein>
    <submittedName>
        <fullName evidence="1">Histidine kinase</fullName>
    </submittedName>
</protein>
<organism evidence="1 2">
    <name type="scientific">Aquimarina aggregata</name>
    <dbReference type="NCBI Taxonomy" id="1642818"/>
    <lineage>
        <taxon>Bacteria</taxon>
        <taxon>Pseudomonadati</taxon>
        <taxon>Bacteroidota</taxon>
        <taxon>Flavobacteriia</taxon>
        <taxon>Flavobacteriales</taxon>
        <taxon>Flavobacteriaceae</taxon>
        <taxon>Aquimarina</taxon>
    </lineage>
</organism>
<comment type="caution">
    <text evidence="1">The sequence shown here is derived from an EMBL/GenBank/DDBJ whole genome shotgun (WGS) entry which is preliminary data.</text>
</comment>
<dbReference type="SUPFAM" id="SSF47226">
    <property type="entry name" value="Histidine-containing phosphotransfer domain, HPT domain"/>
    <property type="match status" value="1"/>
</dbReference>
<reference evidence="1 2" key="1">
    <citation type="submission" date="2016-01" db="EMBL/GenBank/DDBJ databases">
        <title>The draft genome sequence of Aquimarina sp. RZW4-3-2.</title>
        <authorList>
            <person name="Wang Y."/>
        </authorList>
    </citation>
    <scope>NUCLEOTIDE SEQUENCE [LARGE SCALE GENOMIC DNA]</scope>
    <source>
        <strain evidence="1 2">RZW4-3-2</strain>
    </source>
</reference>
<dbReference type="AlphaFoldDB" id="A0A163AK35"/>
<gene>
    <name evidence="1" type="ORF">AWE51_06530</name>
</gene>
<dbReference type="GO" id="GO:0016301">
    <property type="term" value="F:kinase activity"/>
    <property type="evidence" value="ECO:0007669"/>
    <property type="project" value="UniProtKB-KW"/>
</dbReference>
<accession>A0A163AK35</accession>
<keyword evidence="1" id="KW-0418">Kinase</keyword>
<keyword evidence="1" id="KW-0808">Transferase</keyword>
<proteinExistence type="predicted"/>
<dbReference type="Gene3D" id="1.20.120.160">
    <property type="entry name" value="HPT domain"/>
    <property type="match status" value="1"/>
</dbReference>
<evidence type="ECO:0000313" key="1">
    <source>
        <dbReference type="EMBL" id="KZS40599.1"/>
    </source>
</evidence>
<keyword evidence="2" id="KW-1185">Reference proteome</keyword>